<evidence type="ECO:0000313" key="5">
    <source>
        <dbReference type="Proteomes" id="UP000605970"/>
    </source>
</evidence>
<keyword evidence="5" id="KW-1185">Reference proteome</keyword>
<dbReference type="Gene3D" id="1.10.287.110">
    <property type="entry name" value="DnaJ domain"/>
    <property type="match status" value="1"/>
</dbReference>
<protein>
    <submittedName>
        <fullName evidence="4">J domain-containing protein</fullName>
    </submittedName>
</protein>
<sequence>MALKYHPDKNKEANAEAEFKVYFFPFGEDFYHLIKEIAEAYDVLSDPKKKDTYDEFGEDEEGFAVWLGKKVTKEDIEEYLKKFRDSQQEMEDVKNAYIKYKGDMDKIIESVIGADVENEDRIREIIRHLIELGELPSLPKYTNEKPISRVKRMKRAIREAKQAEKVIEEMRSLGAGGSKNDKEEGGGKKTWEN</sequence>
<dbReference type="CDD" id="cd06257">
    <property type="entry name" value="DnaJ"/>
    <property type="match status" value="1"/>
</dbReference>
<keyword evidence="1" id="KW-0175">Coiled coil</keyword>
<dbReference type="PROSITE" id="PS50076">
    <property type="entry name" value="DNAJ_2"/>
    <property type="match status" value="1"/>
</dbReference>
<comment type="caution">
    <text evidence="4">The sequence shown here is derived from an EMBL/GenBank/DDBJ whole genome shotgun (WGS) entry which is preliminary data.</text>
</comment>
<dbReference type="GO" id="GO:0031072">
    <property type="term" value="F:heat shock protein binding"/>
    <property type="evidence" value="ECO:0007669"/>
    <property type="project" value="TreeGrafter"/>
</dbReference>
<organism evidence="4 5">
    <name type="scientific">Meloidogyne graminicola</name>
    <dbReference type="NCBI Taxonomy" id="189291"/>
    <lineage>
        <taxon>Eukaryota</taxon>
        <taxon>Metazoa</taxon>
        <taxon>Ecdysozoa</taxon>
        <taxon>Nematoda</taxon>
        <taxon>Chromadorea</taxon>
        <taxon>Rhabditida</taxon>
        <taxon>Tylenchina</taxon>
        <taxon>Tylenchomorpha</taxon>
        <taxon>Tylenchoidea</taxon>
        <taxon>Meloidogynidae</taxon>
        <taxon>Meloidogyninae</taxon>
        <taxon>Meloidogyne</taxon>
    </lineage>
</organism>
<dbReference type="AlphaFoldDB" id="A0A8S9ZZR5"/>
<feature type="region of interest" description="Disordered" evidence="2">
    <location>
        <begin position="169"/>
        <end position="193"/>
    </location>
</feature>
<name>A0A8S9ZZR5_9BILA</name>
<evidence type="ECO:0000256" key="1">
    <source>
        <dbReference type="SAM" id="Coils"/>
    </source>
</evidence>
<dbReference type="PANTHER" id="PTHR44144">
    <property type="entry name" value="DNAJ HOMOLOG SUBFAMILY C MEMBER 9"/>
    <property type="match status" value="1"/>
</dbReference>
<reference evidence="4" key="1">
    <citation type="journal article" date="2020" name="Ecol. Evol.">
        <title>Genome structure and content of the rice root-knot nematode (Meloidogyne graminicola).</title>
        <authorList>
            <person name="Phan N.T."/>
            <person name="Danchin E.G.J."/>
            <person name="Klopp C."/>
            <person name="Perfus-Barbeoch L."/>
            <person name="Kozlowski D.K."/>
            <person name="Koutsovoulos G.D."/>
            <person name="Lopez-Roques C."/>
            <person name="Bouchez O."/>
            <person name="Zahm M."/>
            <person name="Besnard G."/>
            <person name="Bellafiore S."/>
        </authorList>
    </citation>
    <scope>NUCLEOTIDE SEQUENCE</scope>
    <source>
        <strain evidence="4">VN-18</strain>
    </source>
</reference>
<dbReference type="InterPro" id="IPR001623">
    <property type="entry name" value="DnaJ_domain"/>
</dbReference>
<evidence type="ECO:0000313" key="4">
    <source>
        <dbReference type="EMBL" id="KAF7639254.1"/>
    </source>
</evidence>
<dbReference type="Pfam" id="PF23302">
    <property type="entry name" value="HTH_DNAJC9"/>
    <property type="match status" value="1"/>
</dbReference>
<evidence type="ECO:0000256" key="2">
    <source>
        <dbReference type="SAM" id="MobiDB-lite"/>
    </source>
</evidence>
<dbReference type="EMBL" id="JABEBT010000006">
    <property type="protein sequence ID" value="KAF7639254.1"/>
    <property type="molecule type" value="Genomic_DNA"/>
</dbReference>
<feature type="compositionally biased region" description="Basic and acidic residues" evidence="2">
    <location>
        <begin position="179"/>
        <end position="193"/>
    </location>
</feature>
<dbReference type="Proteomes" id="UP000605970">
    <property type="component" value="Unassembled WGS sequence"/>
</dbReference>
<dbReference type="GO" id="GO:0005634">
    <property type="term" value="C:nucleus"/>
    <property type="evidence" value="ECO:0007669"/>
    <property type="project" value="TreeGrafter"/>
</dbReference>
<dbReference type="InterPro" id="IPR036869">
    <property type="entry name" value="J_dom_sf"/>
</dbReference>
<dbReference type="InterPro" id="IPR056453">
    <property type="entry name" value="HTH_DNAJC9"/>
</dbReference>
<dbReference type="InterPro" id="IPR052594">
    <property type="entry name" value="J_domain-containing_protein"/>
</dbReference>
<dbReference type="OrthoDB" id="110024at2759"/>
<accession>A0A8S9ZZR5</accession>
<gene>
    <name evidence="4" type="ORF">Mgra_00001216</name>
</gene>
<dbReference type="SUPFAM" id="SSF46565">
    <property type="entry name" value="Chaperone J-domain"/>
    <property type="match status" value="1"/>
</dbReference>
<proteinExistence type="predicted"/>
<dbReference type="PANTHER" id="PTHR44144:SF1">
    <property type="entry name" value="DNAJ HOMOLOG SUBFAMILY C MEMBER 9"/>
    <property type="match status" value="1"/>
</dbReference>
<evidence type="ECO:0000259" key="3">
    <source>
        <dbReference type="PROSITE" id="PS50076"/>
    </source>
</evidence>
<feature type="domain" description="J" evidence="3">
    <location>
        <begin position="1"/>
        <end position="57"/>
    </location>
</feature>
<dbReference type="GO" id="GO:0005737">
    <property type="term" value="C:cytoplasm"/>
    <property type="evidence" value="ECO:0007669"/>
    <property type="project" value="TreeGrafter"/>
</dbReference>
<feature type="coiled-coil region" evidence="1">
    <location>
        <begin position="69"/>
        <end position="96"/>
    </location>
</feature>